<dbReference type="GO" id="GO:0033573">
    <property type="term" value="C:high-affinity iron permease complex"/>
    <property type="evidence" value="ECO:0007669"/>
    <property type="project" value="InterPro"/>
</dbReference>
<evidence type="ECO:0000256" key="5">
    <source>
        <dbReference type="ARBA" id="ARBA00023136"/>
    </source>
</evidence>
<evidence type="ECO:0000256" key="6">
    <source>
        <dbReference type="SAM" id="Phobius"/>
    </source>
</evidence>
<dbReference type="EMBL" id="LQPZ01000017">
    <property type="protein sequence ID" value="ORX05761.1"/>
    <property type="molecule type" value="Genomic_DNA"/>
</dbReference>
<evidence type="ECO:0000256" key="2">
    <source>
        <dbReference type="ARBA" id="ARBA00008333"/>
    </source>
</evidence>
<reference evidence="7 8" key="1">
    <citation type="submission" date="2016-01" db="EMBL/GenBank/DDBJ databases">
        <title>The new phylogeny of the genus Mycobacterium.</title>
        <authorList>
            <person name="Tarcisio F."/>
            <person name="Conor M."/>
            <person name="Antonella G."/>
            <person name="Elisabetta G."/>
            <person name="Giulia F.S."/>
            <person name="Sara T."/>
            <person name="Anna F."/>
            <person name="Clotilde B."/>
            <person name="Roberto B."/>
            <person name="Veronica D.S."/>
            <person name="Fabio R."/>
            <person name="Monica P."/>
            <person name="Olivier J."/>
            <person name="Enrico T."/>
            <person name="Nicola S."/>
        </authorList>
    </citation>
    <scope>NUCLEOTIDE SEQUENCE [LARGE SCALE GENOMIC DNA]</scope>
    <source>
        <strain evidence="7 8">DSM 44153</strain>
    </source>
</reference>
<dbReference type="InterPro" id="IPR004923">
    <property type="entry name" value="FTR1/Fip1/EfeU"/>
</dbReference>
<keyword evidence="5 6" id="KW-0472">Membrane</keyword>
<dbReference type="AlphaFoldDB" id="A0A1X2ELH7"/>
<name>A0A1X2ELH7_9MYCO</name>
<comment type="subcellular location">
    <subcellularLocation>
        <location evidence="1">Membrane</location>
        <topology evidence="1">Multi-pass membrane protein</topology>
    </subcellularLocation>
</comment>
<gene>
    <name evidence="7" type="ORF">AWC30_07980</name>
</gene>
<evidence type="ECO:0000256" key="1">
    <source>
        <dbReference type="ARBA" id="ARBA00004141"/>
    </source>
</evidence>
<feature type="transmembrane region" description="Helical" evidence="6">
    <location>
        <begin position="182"/>
        <end position="201"/>
    </location>
</feature>
<organism evidence="7 8">
    <name type="scientific">Mycolicibacillus trivialis</name>
    <dbReference type="NCBI Taxonomy" id="1798"/>
    <lineage>
        <taxon>Bacteria</taxon>
        <taxon>Bacillati</taxon>
        <taxon>Actinomycetota</taxon>
        <taxon>Actinomycetes</taxon>
        <taxon>Mycobacteriales</taxon>
        <taxon>Mycobacteriaceae</taxon>
        <taxon>Mycolicibacillus</taxon>
    </lineage>
</organism>
<dbReference type="PANTHER" id="PTHR31632:SF2">
    <property type="entry name" value="PLASMA MEMBRANE IRON PERMEASE"/>
    <property type="match status" value="1"/>
</dbReference>
<comment type="caution">
    <text evidence="7">The sequence shown here is derived from an EMBL/GenBank/DDBJ whole genome shotgun (WGS) entry which is preliminary data.</text>
</comment>
<feature type="transmembrane region" description="Helical" evidence="6">
    <location>
        <begin position="119"/>
        <end position="142"/>
    </location>
</feature>
<keyword evidence="4 6" id="KW-1133">Transmembrane helix</keyword>
<accession>A0A1X2ELH7</accession>
<evidence type="ECO:0000256" key="4">
    <source>
        <dbReference type="ARBA" id="ARBA00022989"/>
    </source>
</evidence>
<feature type="transmembrane region" description="Helical" evidence="6">
    <location>
        <begin position="20"/>
        <end position="47"/>
    </location>
</feature>
<dbReference type="GO" id="GO:0015093">
    <property type="term" value="F:ferrous iron transmembrane transporter activity"/>
    <property type="evidence" value="ECO:0007669"/>
    <property type="project" value="TreeGrafter"/>
</dbReference>
<dbReference type="Proteomes" id="UP000193090">
    <property type="component" value="Unassembled WGS sequence"/>
</dbReference>
<comment type="similarity">
    <text evidence="2">Belongs to the oxidase-dependent Fe transporter (OFeT) (TC 9.A.10.1) family.</text>
</comment>
<protein>
    <recommendedName>
        <fullName evidence="9">Iron transporter</fullName>
    </recommendedName>
</protein>
<keyword evidence="8" id="KW-1185">Reference proteome</keyword>
<sequence length="275" mass="27256">MTPLPGAGQAAWSGPVELLLPLVGGAFLGFRLALAAAVVVGLLAAAAARHRRPAARSGLPSAVGAATIAAALTLLVARAVSVTQPAAAAVRGLPAVAAVTLVTVVLWRAAAGRAGRWALPALVVAVVGRDGIEAALVLAGYADGGVRPWAGVVAGLLAAAALGAGIRFVASRLTTPLLRRTTGVVLVAVSAGMLADGIGALQQGGWLPSGAAWDTGGWAGWWTAPGALLRVVLHLTPAPTALQFAAWLGYLVAVPVVLWAAKPAPPPTPHASAPR</sequence>
<proteinExistence type="inferred from homology"/>
<feature type="transmembrane region" description="Helical" evidence="6">
    <location>
        <begin position="86"/>
        <end position="107"/>
    </location>
</feature>
<dbReference type="PANTHER" id="PTHR31632">
    <property type="entry name" value="IRON TRANSPORTER FTH1"/>
    <property type="match status" value="1"/>
</dbReference>
<evidence type="ECO:0000313" key="7">
    <source>
        <dbReference type="EMBL" id="ORX05761.1"/>
    </source>
</evidence>
<evidence type="ECO:0008006" key="9">
    <source>
        <dbReference type="Google" id="ProtNLM"/>
    </source>
</evidence>
<dbReference type="STRING" id="1798.AWC30_07980"/>
<feature type="transmembrane region" description="Helical" evidence="6">
    <location>
        <begin position="148"/>
        <end position="170"/>
    </location>
</feature>
<feature type="transmembrane region" description="Helical" evidence="6">
    <location>
        <begin position="59"/>
        <end position="80"/>
    </location>
</feature>
<feature type="transmembrane region" description="Helical" evidence="6">
    <location>
        <begin position="241"/>
        <end position="261"/>
    </location>
</feature>
<evidence type="ECO:0000256" key="3">
    <source>
        <dbReference type="ARBA" id="ARBA00022692"/>
    </source>
</evidence>
<dbReference type="OrthoDB" id="7260758at2"/>
<keyword evidence="3 6" id="KW-0812">Transmembrane</keyword>
<evidence type="ECO:0000313" key="8">
    <source>
        <dbReference type="Proteomes" id="UP000193090"/>
    </source>
</evidence>
<dbReference type="RefSeq" id="WP_085109603.1">
    <property type="nucleotide sequence ID" value="NZ_LQPZ01000017.1"/>
</dbReference>